<keyword evidence="3" id="KW-1185">Reference proteome</keyword>
<dbReference type="Proteomes" id="UP000624404">
    <property type="component" value="Unassembled WGS sequence"/>
</dbReference>
<dbReference type="OrthoDB" id="1028014at2759"/>
<name>A0A8H2ZLF6_9HELO</name>
<gene>
    <name evidence="2" type="ORF">SCLTRI_LOCUS3014</name>
</gene>
<dbReference type="PANTHER" id="PTHR34776:SF1">
    <property type="entry name" value="F17F16.3 PROTEIN"/>
    <property type="match status" value="1"/>
</dbReference>
<dbReference type="AlphaFoldDB" id="A0A8H2ZLF6"/>
<proteinExistence type="predicted"/>
<feature type="region of interest" description="Disordered" evidence="1">
    <location>
        <begin position="1"/>
        <end position="116"/>
    </location>
</feature>
<dbReference type="PANTHER" id="PTHR34776">
    <property type="entry name" value="F17F16.3 PROTEIN"/>
    <property type="match status" value="1"/>
</dbReference>
<feature type="compositionally biased region" description="Basic and acidic residues" evidence="1">
    <location>
        <begin position="56"/>
        <end position="68"/>
    </location>
</feature>
<feature type="region of interest" description="Disordered" evidence="1">
    <location>
        <begin position="130"/>
        <end position="203"/>
    </location>
</feature>
<feature type="compositionally biased region" description="Basic and acidic residues" evidence="1">
    <location>
        <begin position="1"/>
        <end position="18"/>
    </location>
</feature>
<dbReference type="EMBL" id="CAJHIA010000009">
    <property type="protein sequence ID" value="CAD6443222.1"/>
    <property type="molecule type" value="Genomic_DNA"/>
</dbReference>
<evidence type="ECO:0000313" key="2">
    <source>
        <dbReference type="EMBL" id="CAD6443222.1"/>
    </source>
</evidence>
<sequence length="476" mass="53071">MAKITEDVIDYAAKKRESSTQPTETRKKRRVQDEEKDENDSPQKIDPTAPDASETSDDKLDDKSEERSNGMAEGRSNQIQPQLVPSGPAVGVIPPGQNFGSSLSQKRGGITPRLSPTLVNDASVFYRLSNRENENHHKGDITEDANSRERAEEDIEGSTKGDNPSVSNDRVHVPDASTTNEFSVTGDIKPSHVPGESIQPTITNDSSERLIPASILEKGIISFFYRPRVGLKGDSQSVEDIAQTYFMLRPILSIKETIPEIPVREDSNTACLLSLPKKIWPKSGQDKSLCFVDGANMTVKELQNRFNGSPQILRANFITDGVYAILSTGRENHLAYHLTHPQTSELQLQKNLGIKAKGSFVCLVKNPSFSSRTYLNTDHVVLYSNELQKNFGDSRWTPLVPKHLIYEGTQMLLIGQGESKVKNDENNNPEEMNELEQEDYGHVEALKEDDYIFADLEIDAKVLSEKQASWNQESKV</sequence>
<evidence type="ECO:0000256" key="1">
    <source>
        <dbReference type="SAM" id="MobiDB-lite"/>
    </source>
</evidence>
<accession>A0A8H2ZLF6</accession>
<organism evidence="2 3">
    <name type="scientific">Sclerotinia trifoliorum</name>
    <dbReference type="NCBI Taxonomy" id="28548"/>
    <lineage>
        <taxon>Eukaryota</taxon>
        <taxon>Fungi</taxon>
        <taxon>Dikarya</taxon>
        <taxon>Ascomycota</taxon>
        <taxon>Pezizomycotina</taxon>
        <taxon>Leotiomycetes</taxon>
        <taxon>Helotiales</taxon>
        <taxon>Sclerotiniaceae</taxon>
        <taxon>Sclerotinia</taxon>
    </lineage>
</organism>
<comment type="caution">
    <text evidence="2">The sequence shown here is derived from an EMBL/GenBank/DDBJ whole genome shotgun (WGS) entry which is preliminary data.</text>
</comment>
<protein>
    <submittedName>
        <fullName evidence="2">24ea56d7-69f9-4a0f-ba56-fd62ac993fc7</fullName>
    </submittedName>
</protein>
<feature type="compositionally biased region" description="Basic and acidic residues" evidence="1">
    <location>
        <begin position="130"/>
        <end position="151"/>
    </location>
</feature>
<reference evidence="2" key="1">
    <citation type="submission" date="2020-10" db="EMBL/GenBank/DDBJ databases">
        <authorList>
            <person name="Kusch S."/>
        </authorList>
    </citation>
    <scope>NUCLEOTIDE SEQUENCE</scope>
    <source>
        <strain evidence="2">SwB9</strain>
    </source>
</reference>
<evidence type="ECO:0000313" key="3">
    <source>
        <dbReference type="Proteomes" id="UP000624404"/>
    </source>
</evidence>